<dbReference type="InterPro" id="IPR032675">
    <property type="entry name" value="LRR_dom_sf"/>
</dbReference>
<dbReference type="Proteomes" id="UP000085678">
    <property type="component" value="Unplaced"/>
</dbReference>
<dbReference type="GeneID" id="106165951"/>
<dbReference type="KEGG" id="lak:106165951"/>
<dbReference type="PROSITE" id="PS50181">
    <property type="entry name" value="FBOX"/>
    <property type="match status" value="1"/>
</dbReference>
<keyword evidence="2" id="KW-1185">Reference proteome</keyword>
<evidence type="ECO:0000313" key="2">
    <source>
        <dbReference type="Proteomes" id="UP000085678"/>
    </source>
</evidence>
<dbReference type="SMART" id="SM00256">
    <property type="entry name" value="FBOX"/>
    <property type="match status" value="1"/>
</dbReference>
<feature type="domain" description="F-box" evidence="1">
    <location>
        <begin position="33"/>
        <end position="79"/>
    </location>
</feature>
<dbReference type="PANTHER" id="PTHR20933">
    <property type="entry name" value="F-BOX ONLY PROTEIN 33"/>
    <property type="match status" value="1"/>
</dbReference>
<reference evidence="3" key="1">
    <citation type="submission" date="2025-08" db="UniProtKB">
        <authorList>
            <consortium name="RefSeq"/>
        </authorList>
    </citation>
    <scope>IDENTIFICATION</scope>
    <source>
        <tissue evidence="3">Gonads</tissue>
    </source>
</reference>
<organism evidence="2 3">
    <name type="scientific">Lingula anatina</name>
    <name type="common">Brachiopod</name>
    <name type="synonym">Lingula unguis</name>
    <dbReference type="NCBI Taxonomy" id="7574"/>
    <lineage>
        <taxon>Eukaryota</taxon>
        <taxon>Metazoa</taxon>
        <taxon>Spiralia</taxon>
        <taxon>Lophotrochozoa</taxon>
        <taxon>Brachiopoda</taxon>
        <taxon>Linguliformea</taxon>
        <taxon>Lingulata</taxon>
        <taxon>Lingulida</taxon>
        <taxon>Linguloidea</taxon>
        <taxon>Lingulidae</taxon>
        <taxon>Lingula</taxon>
    </lineage>
</organism>
<dbReference type="AlphaFoldDB" id="A0A1S3INJ7"/>
<dbReference type="SUPFAM" id="SSF81383">
    <property type="entry name" value="F-box domain"/>
    <property type="match status" value="1"/>
</dbReference>
<dbReference type="InterPro" id="IPR001810">
    <property type="entry name" value="F-box_dom"/>
</dbReference>
<dbReference type="RefSeq" id="XP_013399777.1">
    <property type="nucleotide sequence ID" value="XM_013544323.2"/>
</dbReference>
<dbReference type="Gene3D" id="3.80.10.10">
    <property type="entry name" value="Ribonuclease Inhibitor"/>
    <property type="match status" value="2"/>
</dbReference>
<evidence type="ECO:0000313" key="3">
    <source>
        <dbReference type="RefSeq" id="XP_013399777.1"/>
    </source>
</evidence>
<proteinExistence type="predicted"/>
<evidence type="ECO:0000259" key="1">
    <source>
        <dbReference type="PROSITE" id="PS50181"/>
    </source>
</evidence>
<dbReference type="InterPro" id="IPR036047">
    <property type="entry name" value="F-box-like_dom_sf"/>
</dbReference>
<dbReference type="PANTHER" id="PTHR20933:SF4">
    <property type="entry name" value="F-BOX INVOLVED IN POLYQ PATHOGENESIS, ISOFORM A"/>
    <property type="match status" value="1"/>
</dbReference>
<sequence>MDVSHSHFYQIASEALTAPHYEVERSESFSSHRVTMDKLSDKILLHIFSFLKHQDLCHIASVCRKWRMIAYDSRLWRVVSLRPDYGGLHVNNIESLLALISVRFGSTLHTIELPCELVTAPVVHELANKCPNLNFITLDFSNAMQLHDFNDLNAFPCNLTSLCICLSEVIFMEGFMRRIYSCLSSLSVLHLIGTFELSNDEEEEIYEVINISKIKAHTPNLRIVNLYGISFVDDTHVELLSSNCIHLECLALNFCLRVKGKALKTLTSRCKKIKCLLLQHCDLKDQYMQAVEWEHTVIDELDISCTELSSNCMVDILGRMPGFKYLSVGHCEYFSDKVLEALMEKGKLNRIQSIDVSQTDSLNESVLQKFLRKYGPQLEGLMAAGKPKLAEQFWLNVIPYFKNMKICVIGTANGWFLKISTRIHVDMIMETFAQNCPLMERLEVQWDPSTIRFSDKSSKFIDHIRLRCPHLMSFTLADGEYYEIVKSNFERADRMKVVRTSTNYTTSIVSQLKFYKELLFN</sequence>
<dbReference type="STRING" id="7574.A0A1S3INJ7"/>
<dbReference type="SUPFAM" id="SSF52047">
    <property type="entry name" value="RNI-like"/>
    <property type="match status" value="1"/>
</dbReference>
<protein>
    <submittedName>
        <fullName evidence="3">Uncharacterized F-box/LRR-repeat protein C02F5.7-like isoform X1</fullName>
    </submittedName>
</protein>
<dbReference type="FunCoup" id="A0A1S3INJ7">
    <property type="interactions" value="4"/>
</dbReference>
<dbReference type="OrthoDB" id="3219396at2759"/>
<dbReference type="GO" id="GO:0031398">
    <property type="term" value="P:positive regulation of protein ubiquitination"/>
    <property type="evidence" value="ECO:0007669"/>
    <property type="project" value="TreeGrafter"/>
</dbReference>
<gene>
    <name evidence="3" type="primary">LOC106165951</name>
</gene>
<dbReference type="Pfam" id="PF12937">
    <property type="entry name" value="F-box-like"/>
    <property type="match status" value="1"/>
</dbReference>
<accession>A0A1S3INJ7</accession>
<dbReference type="InParanoid" id="A0A1S3INJ7"/>
<name>A0A1S3INJ7_LINAN</name>